<evidence type="ECO:0008006" key="3">
    <source>
        <dbReference type="Google" id="ProtNLM"/>
    </source>
</evidence>
<evidence type="ECO:0000313" key="1">
    <source>
        <dbReference type="EMBL" id="MFC5987711.1"/>
    </source>
</evidence>
<name>A0ABW1IRM0_9BACL</name>
<protein>
    <recommendedName>
        <fullName evidence="3">Butirosin biosynthesis protein H N-terminal domain-containing protein</fullName>
    </recommendedName>
</protein>
<dbReference type="Proteomes" id="UP001596250">
    <property type="component" value="Unassembled WGS sequence"/>
</dbReference>
<proteinExistence type="predicted"/>
<organism evidence="1 2">
    <name type="scientific">Marinicrinis lubricantis</name>
    <dbReference type="NCBI Taxonomy" id="2086470"/>
    <lineage>
        <taxon>Bacteria</taxon>
        <taxon>Bacillati</taxon>
        <taxon>Bacillota</taxon>
        <taxon>Bacilli</taxon>
        <taxon>Bacillales</taxon>
        <taxon>Paenibacillaceae</taxon>
    </lineage>
</organism>
<dbReference type="RefSeq" id="WP_379895123.1">
    <property type="nucleotide sequence ID" value="NZ_CBCSCT010000032.1"/>
</dbReference>
<comment type="caution">
    <text evidence="1">The sequence shown here is derived from an EMBL/GenBank/DDBJ whole genome shotgun (WGS) entry which is preliminary data.</text>
</comment>
<sequence>MNKKILHITEKPPVICYDPHPHSVIPIHADYMNWIYQNYIQISSFKNITDRVNLTWIEYIFLNDYYQNNPFVEVEVLSEGTVTESIEEWIIDRINQHQYIGICVDRFYIQEHVNYQLIHLPHGLLIYGYDLEQKVFYAADFFKRIYSCKAIPMNQIVEGYTAAANEPKVMQFTYKDHVTYTLDIQHVFRALEDYYTSSDRHLKVKYSLQPNVPKTFGLDTYRVLKQLYEVTAIELMRLDIRPLHTLYEHKKRMIGLLEHLSRSQLVEIDPGWIEGYKEIWRTSESIRNLFIKYEITRDPQYLSRIIQLLGVLPDREKRLLDPIVNRYAGTF</sequence>
<keyword evidence="2" id="KW-1185">Reference proteome</keyword>
<accession>A0ABW1IRM0</accession>
<gene>
    <name evidence="1" type="ORF">ACFPXP_15000</name>
</gene>
<dbReference type="EMBL" id="JBHSQV010000169">
    <property type="protein sequence ID" value="MFC5987711.1"/>
    <property type="molecule type" value="Genomic_DNA"/>
</dbReference>
<evidence type="ECO:0000313" key="2">
    <source>
        <dbReference type="Proteomes" id="UP001596250"/>
    </source>
</evidence>
<reference evidence="2" key="1">
    <citation type="journal article" date="2019" name="Int. J. Syst. Evol. Microbiol.">
        <title>The Global Catalogue of Microorganisms (GCM) 10K type strain sequencing project: providing services to taxonomists for standard genome sequencing and annotation.</title>
        <authorList>
            <consortium name="The Broad Institute Genomics Platform"/>
            <consortium name="The Broad Institute Genome Sequencing Center for Infectious Disease"/>
            <person name="Wu L."/>
            <person name="Ma J."/>
        </authorList>
    </citation>
    <scope>NUCLEOTIDE SEQUENCE [LARGE SCALE GENOMIC DNA]</scope>
    <source>
        <strain evidence="2">CCM 8749</strain>
    </source>
</reference>